<dbReference type="Proteomes" id="UP001229421">
    <property type="component" value="Unassembled WGS sequence"/>
</dbReference>
<comment type="caution">
    <text evidence="1">The sequence shown here is derived from an EMBL/GenBank/DDBJ whole genome shotgun (WGS) entry which is preliminary data.</text>
</comment>
<sequence>MMFQINSLCFSSLMAQSYAYDYASCKYIAFSFIIHVVSYDNFDPCMVFVYNKFKVWIQTRVIDIILYSL</sequence>
<dbReference type="EMBL" id="JAUHHV010000002">
    <property type="protein sequence ID" value="KAK1432516.1"/>
    <property type="molecule type" value="Genomic_DNA"/>
</dbReference>
<protein>
    <submittedName>
        <fullName evidence="1">Uncharacterized protein</fullName>
    </submittedName>
</protein>
<reference evidence="1" key="1">
    <citation type="journal article" date="2023" name="bioRxiv">
        <title>Improved chromosome-level genome assembly for marigold (Tagetes erecta).</title>
        <authorList>
            <person name="Jiang F."/>
            <person name="Yuan L."/>
            <person name="Wang S."/>
            <person name="Wang H."/>
            <person name="Xu D."/>
            <person name="Wang A."/>
            <person name="Fan W."/>
        </authorList>
    </citation>
    <scope>NUCLEOTIDE SEQUENCE</scope>
    <source>
        <strain evidence="1">WSJ</strain>
        <tissue evidence="1">Leaf</tissue>
    </source>
</reference>
<proteinExistence type="predicted"/>
<accession>A0AAD8L4L3</accession>
<dbReference type="AlphaFoldDB" id="A0AAD8L4L3"/>
<evidence type="ECO:0000313" key="2">
    <source>
        <dbReference type="Proteomes" id="UP001229421"/>
    </source>
</evidence>
<keyword evidence="2" id="KW-1185">Reference proteome</keyword>
<gene>
    <name evidence="1" type="ORF">QVD17_09413</name>
</gene>
<organism evidence="1 2">
    <name type="scientific">Tagetes erecta</name>
    <name type="common">African marigold</name>
    <dbReference type="NCBI Taxonomy" id="13708"/>
    <lineage>
        <taxon>Eukaryota</taxon>
        <taxon>Viridiplantae</taxon>
        <taxon>Streptophyta</taxon>
        <taxon>Embryophyta</taxon>
        <taxon>Tracheophyta</taxon>
        <taxon>Spermatophyta</taxon>
        <taxon>Magnoliopsida</taxon>
        <taxon>eudicotyledons</taxon>
        <taxon>Gunneridae</taxon>
        <taxon>Pentapetalae</taxon>
        <taxon>asterids</taxon>
        <taxon>campanulids</taxon>
        <taxon>Asterales</taxon>
        <taxon>Asteraceae</taxon>
        <taxon>Asteroideae</taxon>
        <taxon>Heliantheae alliance</taxon>
        <taxon>Tageteae</taxon>
        <taxon>Tagetes</taxon>
    </lineage>
</organism>
<name>A0AAD8L4L3_TARER</name>
<evidence type="ECO:0000313" key="1">
    <source>
        <dbReference type="EMBL" id="KAK1432516.1"/>
    </source>
</evidence>